<dbReference type="InterPro" id="IPR037652">
    <property type="entry name" value="Mim2"/>
</dbReference>
<dbReference type="GO" id="GO:0070096">
    <property type="term" value="P:mitochondrial outer membrane translocase complex assembly"/>
    <property type="evidence" value="ECO:0007669"/>
    <property type="project" value="InterPro"/>
</dbReference>
<evidence type="ECO:0000256" key="1">
    <source>
        <dbReference type="SAM" id="MobiDB-lite"/>
    </source>
</evidence>
<accession>A0A9P6AXE3</accession>
<comment type="caution">
    <text evidence="2">The sequence shown here is derived from an EMBL/GenBank/DDBJ whole genome shotgun (WGS) entry which is preliminary data.</text>
</comment>
<gene>
    <name evidence="2" type="ORF">BS47DRAFT_1317195</name>
</gene>
<keyword evidence="3" id="KW-1185">Reference proteome</keyword>
<name>A0A9P6AXE3_9AGAM</name>
<feature type="region of interest" description="Disordered" evidence="1">
    <location>
        <begin position="1"/>
        <end position="25"/>
    </location>
</feature>
<dbReference type="GO" id="GO:0005741">
    <property type="term" value="C:mitochondrial outer membrane"/>
    <property type="evidence" value="ECO:0007669"/>
    <property type="project" value="TreeGrafter"/>
</dbReference>
<dbReference type="PANTHER" id="PTHR28230">
    <property type="entry name" value="CHROMOSOME 1, WHOLE GENOME SHOTGUN SEQUENCE"/>
    <property type="match status" value="1"/>
</dbReference>
<dbReference type="PANTHER" id="PTHR28230:SF1">
    <property type="entry name" value="MITOCHONDRIAL IMPORT PROTEIN 2"/>
    <property type="match status" value="1"/>
</dbReference>
<sequence length="84" mass="9657">MPSTHSLESVDDSVQSSDDSAYDSDDDIRLAEEEWEESITQLHLVLTVVAMPFIGKWFGRRWSQWAYARYLRFGFTKGFFGVSG</sequence>
<dbReference type="OrthoDB" id="5555533at2759"/>
<dbReference type="Pfam" id="PF19117">
    <property type="entry name" value="Mim2"/>
    <property type="match status" value="1"/>
</dbReference>
<evidence type="ECO:0000313" key="2">
    <source>
        <dbReference type="EMBL" id="KAF9513761.1"/>
    </source>
</evidence>
<dbReference type="Proteomes" id="UP000886523">
    <property type="component" value="Unassembled WGS sequence"/>
</dbReference>
<protein>
    <submittedName>
        <fullName evidence="2">Uncharacterized protein</fullName>
    </submittedName>
</protein>
<dbReference type="EMBL" id="MU128968">
    <property type="protein sequence ID" value="KAF9513761.1"/>
    <property type="molecule type" value="Genomic_DNA"/>
</dbReference>
<organism evidence="2 3">
    <name type="scientific">Hydnum rufescens UP504</name>
    <dbReference type="NCBI Taxonomy" id="1448309"/>
    <lineage>
        <taxon>Eukaryota</taxon>
        <taxon>Fungi</taxon>
        <taxon>Dikarya</taxon>
        <taxon>Basidiomycota</taxon>
        <taxon>Agaricomycotina</taxon>
        <taxon>Agaricomycetes</taxon>
        <taxon>Cantharellales</taxon>
        <taxon>Hydnaceae</taxon>
        <taxon>Hydnum</taxon>
    </lineage>
</organism>
<proteinExistence type="predicted"/>
<dbReference type="GO" id="GO:0045040">
    <property type="term" value="P:protein insertion into mitochondrial outer membrane"/>
    <property type="evidence" value="ECO:0007669"/>
    <property type="project" value="InterPro"/>
</dbReference>
<evidence type="ECO:0000313" key="3">
    <source>
        <dbReference type="Proteomes" id="UP000886523"/>
    </source>
</evidence>
<dbReference type="AlphaFoldDB" id="A0A9P6AXE3"/>
<reference evidence="2" key="1">
    <citation type="journal article" date="2020" name="Nat. Commun.">
        <title>Large-scale genome sequencing of mycorrhizal fungi provides insights into the early evolution of symbiotic traits.</title>
        <authorList>
            <person name="Miyauchi S."/>
            <person name="Kiss E."/>
            <person name="Kuo A."/>
            <person name="Drula E."/>
            <person name="Kohler A."/>
            <person name="Sanchez-Garcia M."/>
            <person name="Morin E."/>
            <person name="Andreopoulos B."/>
            <person name="Barry K.W."/>
            <person name="Bonito G."/>
            <person name="Buee M."/>
            <person name="Carver A."/>
            <person name="Chen C."/>
            <person name="Cichocki N."/>
            <person name="Clum A."/>
            <person name="Culley D."/>
            <person name="Crous P.W."/>
            <person name="Fauchery L."/>
            <person name="Girlanda M."/>
            <person name="Hayes R.D."/>
            <person name="Keri Z."/>
            <person name="LaButti K."/>
            <person name="Lipzen A."/>
            <person name="Lombard V."/>
            <person name="Magnuson J."/>
            <person name="Maillard F."/>
            <person name="Murat C."/>
            <person name="Nolan M."/>
            <person name="Ohm R.A."/>
            <person name="Pangilinan J."/>
            <person name="Pereira M.F."/>
            <person name="Perotto S."/>
            <person name="Peter M."/>
            <person name="Pfister S."/>
            <person name="Riley R."/>
            <person name="Sitrit Y."/>
            <person name="Stielow J.B."/>
            <person name="Szollosi G."/>
            <person name="Zifcakova L."/>
            <person name="Stursova M."/>
            <person name="Spatafora J.W."/>
            <person name="Tedersoo L."/>
            <person name="Vaario L.M."/>
            <person name="Yamada A."/>
            <person name="Yan M."/>
            <person name="Wang P."/>
            <person name="Xu J."/>
            <person name="Bruns T."/>
            <person name="Baldrian P."/>
            <person name="Vilgalys R."/>
            <person name="Dunand C."/>
            <person name="Henrissat B."/>
            <person name="Grigoriev I.V."/>
            <person name="Hibbett D."/>
            <person name="Nagy L.G."/>
            <person name="Martin F.M."/>
        </authorList>
    </citation>
    <scope>NUCLEOTIDE SEQUENCE</scope>
    <source>
        <strain evidence="2">UP504</strain>
    </source>
</reference>